<dbReference type="EMBL" id="JAULSX010000007">
    <property type="protein sequence ID" value="KAK3488098.1"/>
    <property type="molecule type" value="Genomic_DNA"/>
</dbReference>
<gene>
    <name evidence="2" type="ORF">B0T23DRAFT_322641</name>
</gene>
<reference evidence="2 3" key="1">
    <citation type="journal article" date="2023" name="Mol. Phylogenet. Evol.">
        <title>Genome-scale phylogeny and comparative genomics of the fungal order Sordariales.</title>
        <authorList>
            <person name="Hensen N."/>
            <person name="Bonometti L."/>
            <person name="Westerberg I."/>
            <person name="Brannstrom I.O."/>
            <person name="Guillou S."/>
            <person name="Cros-Aarteil S."/>
            <person name="Calhoun S."/>
            <person name="Haridas S."/>
            <person name="Kuo A."/>
            <person name="Mondo S."/>
            <person name="Pangilinan J."/>
            <person name="Riley R."/>
            <person name="LaButti K."/>
            <person name="Andreopoulos B."/>
            <person name="Lipzen A."/>
            <person name="Chen C."/>
            <person name="Yan M."/>
            <person name="Daum C."/>
            <person name="Ng V."/>
            <person name="Clum A."/>
            <person name="Steindorff A."/>
            <person name="Ohm R.A."/>
            <person name="Martin F."/>
            <person name="Silar P."/>
            <person name="Natvig D.O."/>
            <person name="Lalanne C."/>
            <person name="Gautier V."/>
            <person name="Ament-Velasquez S.L."/>
            <person name="Kruys A."/>
            <person name="Hutchinson M.I."/>
            <person name="Powell A.J."/>
            <person name="Barry K."/>
            <person name="Miller A.N."/>
            <person name="Grigoriev I.V."/>
            <person name="Debuchy R."/>
            <person name="Gladieux P."/>
            <person name="Hiltunen Thoren M."/>
            <person name="Johannesson H."/>
        </authorList>
    </citation>
    <scope>NUCLEOTIDE SEQUENCE [LARGE SCALE GENOMIC DNA]</scope>
    <source>
        <strain evidence="2 3">FGSC 10403</strain>
    </source>
</reference>
<evidence type="ECO:0000313" key="2">
    <source>
        <dbReference type="EMBL" id="KAK3488098.1"/>
    </source>
</evidence>
<sequence length="79" mass="8536">MIARFLPDDANPAIRPLSAPCSHCHAGAAGRLSLAPGFVQYLPPPLLPSPMNTVDCRRSVSRRPYAHSTPPKAVKSLYK</sequence>
<keyword evidence="3" id="KW-1185">Reference proteome</keyword>
<proteinExistence type="predicted"/>
<dbReference type="Proteomes" id="UP001285908">
    <property type="component" value="Unassembled WGS sequence"/>
</dbReference>
<organism evidence="2 3">
    <name type="scientific">Neurospora hispaniola</name>
    <dbReference type="NCBI Taxonomy" id="588809"/>
    <lineage>
        <taxon>Eukaryota</taxon>
        <taxon>Fungi</taxon>
        <taxon>Dikarya</taxon>
        <taxon>Ascomycota</taxon>
        <taxon>Pezizomycotina</taxon>
        <taxon>Sordariomycetes</taxon>
        <taxon>Sordariomycetidae</taxon>
        <taxon>Sordariales</taxon>
        <taxon>Sordariaceae</taxon>
        <taxon>Neurospora</taxon>
    </lineage>
</organism>
<accession>A0AAJ0MP17</accession>
<evidence type="ECO:0000313" key="3">
    <source>
        <dbReference type="Proteomes" id="UP001285908"/>
    </source>
</evidence>
<name>A0AAJ0MP17_9PEZI</name>
<feature type="region of interest" description="Disordered" evidence="1">
    <location>
        <begin position="60"/>
        <end position="79"/>
    </location>
</feature>
<protein>
    <submittedName>
        <fullName evidence="2">Uncharacterized protein</fullName>
    </submittedName>
</protein>
<evidence type="ECO:0000256" key="1">
    <source>
        <dbReference type="SAM" id="MobiDB-lite"/>
    </source>
</evidence>
<dbReference type="RefSeq" id="XP_062690225.1">
    <property type="nucleotide sequence ID" value="XM_062835310.1"/>
</dbReference>
<dbReference type="AlphaFoldDB" id="A0AAJ0MP17"/>
<dbReference type="GeneID" id="87872932"/>
<comment type="caution">
    <text evidence="2">The sequence shown here is derived from an EMBL/GenBank/DDBJ whole genome shotgun (WGS) entry which is preliminary data.</text>
</comment>